<protein>
    <submittedName>
        <fullName evidence="1">Uncharacterized protein</fullName>
    </submittedName>
</protein>
<gene>
    <name evidence="1" type="ORF">LTSEADE_2189</name>
</gene>
<dbReference type="AlphaFoldDB" id="A0A6C8GP61"/>
<reference evidence="1 2" key="1">
    <citation type="journal article" date="2011" name="BMC Genomics">
        <title>Genome sequencing reveals diversification of virulence factor content and possible host adaptation in distinct subpopulations of Salmonella enterica.</title>
        <authorList>
            <person name="den Bakker H.C."/>
            <person name="Moreno Switt A.I."/>
            <person name="Govoni G."/>
            <person name="Cummings C.A."/>
            <person name="Ranieri M.L."/>
            <person name="Degoricija L."/>
            <person name="Hoelzer K."/>
            <person name="Rodriguez-Rivera L.D."/>
            <person name="Brown S."/>
            <person name="Bolchacova E."/>
            <person name="Furtado M.R."/>
            <person name="Wiedmann M."/>
        </authorList>
    </citation>
    <scope>NUCLEOTIDE SEQUENCE [LARGE SCALE GENOMIC DNA]</scope>
    <source>
        <strain evidence="1 2">A4-669</strain>
    </source>
</reference>
<accession>A0A6C8GP61</accession>
<organism evidence="1 2">
    <name type="scientific">Salmonella enterica subsp. enterica serovar Adelaide str. A4-669</name>
    <dbReference type="NCBI Taxonomy" id="913063"/>
    <lineage>
        <taxon>Bacteria</taxon>
        <taxon>Pseudomonadati</taxon>
        <taxon>Pseudomonadota</taxon>
        <taxon>Gammaproteobacteria</taxon>
        <taxon>Enterobacterales</taxon>
        <taxon>Enterobacteriaceae</taxon>
        <taxon>Salmonella</taxon>
    </lineage>
</organism>
<dbReference type="EMBL" id="AFCI01000769">
    <property type="protein sequence ID" value="EHC37126.1"/>
    <property type="molecule type" value="Genomic_DNA"/>
</dbReference>
<dbReference type="Proteomes" id="UP000004906">
    <property type="component" value="Unassembled WGS sequence"/>
</dbReference>
<sequence length="42" mass="4382">MQKRYYQLPGEINNGALSAAVEINNGALSAALSAAVSMSIEQ</sequence>
<evidence type="ECO:0000313" key="2">
    <source>
        <dbReference type="Proteomes" id="UP000004906"/>
    </source>
</evidence>
<comment type="caution">
    <text evidence="1">The sequence shown here is derived from an EMBL/GenBank/DDBJ whole genome shotgun (WGS) entry which is preliminary data.</text>
</comment>
<evidence type="ECO:0000313" key="1">
    <source>
        <dbReference type="EMBL" id="EHC37126.1"/>
    </source>
</evidence>
<proteinExistence type="predicted"/>
<name>A0A6C8GP61_SALET</name>